<dbReference type="AlphaFoldDB" id="A0A0A9EUB0"/>
<keyword evidence="1" id="KW-0472">Membrane</keyword>
<sequence length="185" mass="19651">MRKALINAVLFPVLAVVVALFVIYLVHRRRRRRRRGDGSVLPSHGGGRADRFQAAGSSGYVAGGEEALVRFPGGEALTVPAILEAPGEVVAKSAHSTLYRAGLSAGEAVALLRFVRPACAAGAEEAAAAARLLGPVRHPNLVPIRALYVGPRGEKLLVHPFYAAGSLRRFLQGLCSFTSFAFDPR</sequence>
<dbReference type="Gene3D" id="3.30.200.20">
    <property type="entry name" value="Phosphorylase Kinase, domain 1"/>
    <property type="match status" value="1"/>
</dbReference>
<evidence type="ECO:0008006" key="3">
    <source>
        <dbReference type="Google" id="ProtNLM"/>
    </source>
</evidence>
<proteinExistence type="predicted"/>
<dbReference type="EMBL" id="GBRH01193546">
    <property type="protein sequence ID" value="JAE04350.1"/>
    <property type="molecule type" value="Transcribed_RNA"/>
</dbReference>
<name>A0A0A9EUB0_ARUDO</name>
<reference evidence="2" key="1">
    <citation type="submission" date="2014-09" db="EMBL/GenBank/DDBJ databases">
        <authorList>
            <person name="Magalhaes I.L.F."/>
            <person name="Oliveira U."/>
            <person name="Santos F.R."/>
            <person name="Vidigal T.H.D.A."/>
            <person name="Brescovit A.D."/>
            <person name="Santos A.J."/>
        </authorList>
    </citation>
    <scope>NUCLEOTIDE SEQUENCE</scope>
    <source>
        <tissue evidence="2">Shoot tissue taken approximately 20 cm above the soil surface</tissue>
    </source>
</reference>
<evidence type="ECO:0000256" key="1">
    <source>
        <dbReference type="SAM" id="Phobius"/>
    </source>
</evidence>
<protein>
    <recommendedName>
        <fullName evidence="3">Protein kinase domain-containing protein</fullName>
    </recommendedName>
</protein>
<evidence type="ECO:0000313" key="2">
    <source>
        <dbReference type="EMBL" id="JAE04350.1"/>
    </source>
</evidence>
<dbReference type="PANTHER" id="PTHR48008">
    <property type="entry name" value="LEUCINE-RICH REPEAT RECEPTOR-LIKE PROTEIN KINASE IMK3-RELATED"/>
    <property type="match status" value="1"/>
</dbReference>
<dbReference type="PANTHER" id="PTHR48008:SF13">
    <property type="entry name" value="PROTEIN KINASE SUPERFAMILY PROTEIN"/>
    <property type="match status" value="1"/>
</dbReference>
<accession>A0A0A9EUB0</accession>
<keyword evidence="1" id="KW-1133">Transmembrane helix</keyword>
<reference evidence="2" key="2">
    <citation type="journal article" date="2015" name="Data Brief">
        <title>Shoot transcriptome of the giant reed, Arundo donax.</title>
        <authorList>
            <person name="Barrero R.A."/>
            <person name="Guerrero F.D."/>
            <person name="Moolhuijzen P."/>
            <person name="Goolsby J.A."/>
            <person name="Tidwell J."/>
            <person name="Bellgard S.E."/>
            <person name="Bellgard M.I."/>
        </authorList>
    </citation>
    <scope>NUCLEOTIDE SEQUENCE</scope>
    <source>
        <tissue evidence="2">Shoot tissue taken approximately 20 cm above the soil surface</tissue>
    </source>
</reference>
<keyword evidence="1" id="KW-0812">Transmembrane</keyword>
<organism evidence="2">
    <name type="scientific">Arundo donax</name>
    <name type="common">Giant reed</name>
    <name type="synonym">Donax arundinaceus</name>
    <dbReference type="NCBI Taxonomy" id="35708"/>
    <lineage>
        <taxon>Eukaryota</taxon>
        <taxon>Viridiplantae</taxon>
        <taxon>Streptophyta</taxon>
        <taxon>Embryophyta</taxon>
        <taxon>Tracheophyta</taxon>
        <taxon>Spermatophyta</taxon>
        <taxon>Magnoliopsida</taxon>
        <taxon>Liliopsida</taxon>
        <taxon>Poales</taxon>
        <taxon>Poaceae</taxon>
        <taxon>PACMAD clade</taxon>
        <taxon>Arundinoideae</taxon>
        <taxon>Arundineae</taxon>
        <taxon>Arundo</taxon>
    </lineage>
</organism>
<dbReference type="InterPro" id="IPR011009">
    <property type="entry name" value="Kinase-like_dom_sf"/>
</dbReference>
<feature type="transmembrane region" description="Helical" evidence="1">
    <location>
        <begin position="6"/>
        <end position="26"/>
    </location>
</feature>
<dbReference type="SUPFAM" id="SSF56112">
    <property type="entry name" value="Protein kinase-like (PK-like)"/>
    <property type="match status" value="1"/>
</dbReference>
<dbReference type="InterPro" id="IPR052451">
    <property type="entry name" value="Ser/Thr_kinase-like"/>
</dbReference>